<accession>A0A1C3T0F2</accession>
<reference evidence="2" key="1">
    <citation type="submission" date="2016-07" db="EMBL/GenBank/DDBJ databases">
        <authorList>
            <person name="Informatics P."/>
        </authorList>
    </citation>
    <scope>NUCLEOTIDE SEQUENCE</scope>
    <source>
        <strain evidence="2">DR85/08</strain>
    </source>
</reference>
<evidence type="ECO:0000256" key="1">
    <source>
        <dbReference type="SAM" id="Phobius"/>
    </source>
</evidence>
<dbReference type="EMBL" id="LT603721">
    <property type="protein sequence ID" value="SCA96095.1"/>
    <property type="molecule type" value="Genomic_DNA"/>
</dbReference>
<feature type="transmembrane region" description="Helical" evidence="1">
    <location>
        <begin position="160"/>
        <end position="183"/>
    </location>
</feature>
<reference evidence="2" key="2">
    <citation type="submission" date="2016-08" db="EMBL/GenBank/DDBJ databases">
        <title>Klebsiella loci capsule.</title>
        <authorList>
            <person name="Holt K.E."/>
            <person name="Thomson N.R."/>
        </authorList>
    </citation>
    <scope>NUCLEOTIDE SEQUENCE</scope>
    <source>
        <strain evidence="2">DR85/08</strain>
    </source>
</reference>
<evidence type="ECO:0000313" key="2">
    <source>
        <dbReference type="EMBL" id="SCA96095.1"/>
    </source>
</evidence>
<feature type="transmembrane region" description="Helical" evidence="1">
    <location>
        <begin position="7"/>
        <end position="26"/>
    </location>
</feature>
<feature type="transmembrane region" description="Helical" evidence="1">
    <location>
        <begin position="112"/>
        <end position="130"/>
    </location>
</feature>
<gene>
    <name evidence="2" type="primary">wzy</name>
    <name evidence="2" type="synonym">KL146_00007</name>
</gene>
<feature type="transmembrane region" description="Helical" evidence="1">
    <location>
        <begin position="82"/>
        <end position="103"/>
    </location>
</feature>
<sequence>MHKLYIRLAYPIFIWFIIIKSFAGPIGLILPAINYSGVLLMTALLIVRWIGALLRKPAVLMLTMMFVLYLIIGIINTKLIQVIFAIYIFIPFIYCIAFADVLFSKIFYGNKFFIYLSIISALGVIYVNHFGAPWVGGVLNIGGHEKVLSRDWTTNGISRIPGFTGASFDAATIIMISGFFVLFDFVQRKLWIPFGMLIPLFFYAIYLTTTKTAIITFGFLSLLLLLPAVLTNLMSKLIVLISIIFTYICMFSVTGNRGGYITNTFLMRMYETWPAAIRLLEDNIDLIFGKGFGAIGTPALFFDAQNYNAADNAFVYLYIIAGIPSVILVILFLARYFSASFETGLIKNEYYLCSLCVFIGGLTYNLFESVFYAPFAGILVGVIFQKKYLQKDISNLK</sequence>
<keyword evidence="1" id="KW-0812">Transmembrane</keyword>
<feature type="transmembrane region" description="Helical" evidence="1">
    <location>
        <begin position="32"/>
        <end position="51"/>
    </location>
</feature>
<feature type="transmembrane region" description="Helical" evidence="1">
    <location>
        <begin position="58"/>
        <end position="76"/>
    </location>
</feature>
<feature type="transmembrane region" description="Helical" evidence="1">
    <location>
        <begin position="213"/>
        <end position="230"/>
    </location>
</feature>
<protein>
    <submittedName>
        <fullName evidence="2">Repeat unit polymerase</fullName>
    </submittedName>
</protein>
<feature type="transmembrane region" description="Helical" evidence="1">
    <location>
        <begin position="315"/>
        <end position="337"/>
    </location>
</feature>
<dbReference type="AlphaFoldDB" id="A0A1C3T0F2"/>
<organism evidence="2">
    <name type="scientific">Klebsiella pneumoniae</name>
    <dbReference type="NCBI Taxonomy" id="573"/>
    <lineage>
        <taxon>Bacteria</taxon>
        <taxon>Pseudomonadati</taxon>
        <taxon>Pseudomonadota</taxon>
        <taxon>Gammaproteobacteria</taxon>
        <taxon>Enterobacterales</taxon>
        <taxon>Enterobacteriaceae</taxon>
        <taxon>Klebsiella/Raoultella group</taxon>
        <taxon>Klebsiella</taxon>
        <taxon>Klebsiella pneumoniae complex</taxon>
    </lineage>
</organism>
<name>A0A1C3T0F2_KLEPN</name>
<keyword evidence="1" id="KW-1133">Transmembrane helix</keyword>
<keyword evidence="1" id="KW-0472">Membrane</keyword>
<feature type="transmembrane region" description="Helical" evidence="1">
    <location>
        <begin position="237"/>
        <end position="255"/>
    </location>
</feature>
<feature type="transmembrane region" description="Helical" evidence="1">
    <location>
        <begin position="190"/>
        <end position="207"/>
    </location>
</feature>
<dbReference type="RefSeq" id="WP_153668597.1">
    <property type="nucleotide sequence ID" value="NZ_CP055293.1"/>
</dbReference>
<proteinExistence type="predicted"/>
<feature type="transmembrane region" description="Helical" evidence="1">
    <location>
        <begin position="349"/>
        <end position="366"/>
    </location>
</feature>